<organism evidence="1 2">
    <name type="scientific">Candidatus Dojkabacteria bacterium</name>
    <dbReference type="NCBI Taxonomy" id="2099670"/>
    <lineage>
        <taxon>Bacteria</taxon>
        <taxon>Candidatus Dojkabacteria</taxon>
    </lineage>
</organism>
<protein>
    <submittedName>
        <fullName evidence="1">HIT domain-containing protein</fullName>
    </submittedName>
</protein>
<dbReference type="EMBL" id="JAGQLK010000016">
    <property type="protein sequence ID" value="MCA9382963.1"/>
    <property type="molecule type" value="Genomic_DNA"/>
</dbReference>
<dbReference type="Pfam" id="PF11969">
    <property type="entry name" value="DcpS_C"/>
    <property type="match status" value="1"/>
</dbReference>
<comment type="caution">
    <text evidence="1">The sequence shown here is derived from an EMBL/GenBank/DDBJ whole genome shotgun (WGS) entry which is preliminary data.</text>
</comment>
<dbReference type="SUPFAM" id="SSF54197">
    <property type="entry name" value="HIT-like"/>
    <property type="match status" value="1"/>
</dbReference>
<gene>
    <name evidence="1" type="ORF">KC909_01230</name>
</gene>
<reference evidence="1" key="1">
    <citation type="submission" date="2020-04" db="EMBL/GenBank/DDBJ databases">
        <authorList>
            <person name="Zhang T."/>
        </authorList>
    </citation>
    <scope>NUCLEOTIDE SEQUENCE</scope>
    <source>
        <strain evidence="1">HKST-UBA14</strain>
    </source>
</reference>
<sequence>MNKFTSRLISSDIGKNLVKYLIPQFGSILPIDKILETDKSLVVRHPAPTHKKHMLVFPKKRVKDIKSLDKDEIEYLYDMLKSAEKVIEKYKSKSQFCQMDVNNNQGLLKLHIYADD</sequence>
<reference evidence="1" key="2">
    <citation type="journal article" date="2021" name="Microbiome">
        <title>Successional dynamics and alternative stable states in a saline activated sludge microbial community over 9 years.</title>
        <authorList>
            <person name="Wang Y."/>
            <person name="Ye J."/>
            <person name="Ju F."/>
            <person name="Liu L."/>
            <person name="Boyd J.A."/>
            <person name="Deng Y."/>
            <person name="Parks D.H."/>
            <person name="Jiang X."/>
            <person name="Yin X."/>
            <person name="Woodcroft B.J."/>
            <person name="Tyson G.W."/>
            <person name="Hugenholtz P."/>
            <person name="Polz M.F."/>
            <person name="Zhang T."/>
        </authorList>
    </citation>
    <scope>NUCLEOTIDE SEQUENCE</scope>
    <source>
        <strain evidence="1">HKST-UBA14</strain>
    </source>
</reference>
<dbReference type="InterPro" id="IPR036265">
    <property type="entry name" value="HIT-like_sf"/>
</dbReference>
<dbReference type="Gene3D" id="3.30.428.10">
    <property type="entry name" value="HIT-like"/>
    <property type="match status" value="1"/>
</dbReference>
<proteinExistence type="predicted"/>
<dbReference type="Proteomes" id="UP000783287">
    <property type="component" value="Unassembled WGS sequence"/>
</dbReference>
<dbReference type="AlphaFoldDB" id="A0A955RIQ1"/>
<evidence type="ECO:0000313" key="1">
    <source>
        <dbReference type="EMBL" id="MCA9382963.1"/>
    </source>
</evidence>
<name>A0A955RIQ1_9BACT</name>
<accession>A0A955RIQ1</accession>
<evidence type="ECO:0000313" key="2">
    <source>
        <dbReference type="Proteomes" id="UP000783287"/>
    </source>
</evidence>